<feature type="transmembrane region" description="Helical" evidence="1">
    <location>
        <begin position="144"/>
        <end position="165"/>
    </location>
</feature>
<sequence length="218" mass="25017">MDNLVMKDIKLGVHPMFFIMPFMTGALMLIPGWIYFIVLLYFVWITVPNMFNQFRSQNDLMFTSMMPVTKRDIVKARIIVVAGLEVLHIVIAMGYSLITLRLYPNMNYIFFPPNLGFWGLCFAMLAIFNLVFIPIYYKTAYKIGAALLYSITAAMLFAGIAQWLGFQSPMMSDIFYDTDAYSRVLQAYILIAGIVIFIALTAIAYRIGVKRFLKVEIQ</sequence>
<feature type="transmembrane region" description="Helical" evidence="1">
    <location>
        <begin position="185"/>
        <end position="205"/>
    </location>
</feature>
<feature type="transmembrane region" description="Helical" evidence="1">
    <location>
        <begin position="20"/>
        <end position="47"/>
    </location>
</feature>
<dbReference type="Pfam" id="PF13346">
    <property type="entry name" value="ABC2_membrane_5"/>
    <property type="match status" value="1"/>
</dbReference>
<evidence type="ECO:0000313" key="3">
    <source>
        <dbReference type="Proteomes" id="UP000681290"/>
    </source>
</evidence>
<keyword evidence="1" id="KW-1133">Transmembrane helix</keyword>
<dbReference type="Proteomes" id="UP000681290">
    <property type="component" value="Unassembled WGS sequence"/>
</dbReference>
<dbReference type="InterPro" id="IPR025699">
    <property type="entry name" value="ABC2_memb-like"/>
</dbReference>
<keyword evidence="1" id="KW-0812">Transmembrane</keyword>
<evidence type="ECO:0000256" key="1">
    <source>
        <dbReference type="SAM" id="Phobius"/>
    </source>
</evidence>
<organism evidence="2 3">
    <name type="scientific">Paenibacillus woosongensis</name>
    <dbReference type="NCBI Taxonomy" id="307580"/>
    <lineage>
        <taxon>Bacteria</taxon>
        <taxon>Bacillati</taxon>
        <taxon>Bacillota</taxon>
        <taxon>Bacilli</taxon>
        <taxon>Bacillales</taxon>
        <taxon>Paenibacillaceae</taxon>
        <taxon>Paenibacillus</taxon>
    </lineage>
</organism>
<dbReference type="RefSeq" id="WP_213589783.1">
    <property type="nucleotide sequence ID" value="NZ_BOSM01000002.1"/>
</dbReference>
<gene>
    <name evidence="2" type="ORF">J15TS10_13230</name>
</gene>
<comment type="caution">
    <text evidence="2">The sequence shown here is derived from an EMBL/GenBank/DDBJ whole genome shotgun (WGS) entry which is preliminary data.</text>
</comment>
<protein>
    <submittedName>
        <fullName evidence="2">Membrane protein</fullName>
    </submittedName>
</protein>
<dbReference type="EMBL" id="BOSM01000002">
    <property type="protein sequence ID" value="GIP57509.1"/>
    <property type="molecule type" value="Genomic_DNA"/>
</dbReference>
<proteinExistence type="predicted"/>
<keyword evidence="3" id="KW-1185">Reference proteome</keyword>
<evidence type="ECO:0000313" key="2">
    <source>
        <dbReference type="EMBL" id="GIP57509.1"/>
    </source>
</evidence>
<feature type="transmembrane region" description="Helical" evidence="1">
    <location>
        <begin position="115"/>
        <end position="137"/>
    </location>
</feature>
<feature type="transmembrane region" description="Helical" evidence="1">
    <location>
        <begin position="78"/>
        <end position="103"/>
    </location>
</feature>
<name>A0ABQ4MNG7_9BACL</name>
<accession>A0ABQ4MNG7</accession>
<keyword evidence="1" id="KW-0472">Membrane</keyword>
<reference evidence="2 3" key="1">
    <citation type="submission" date="2021-03" db="EMBL/GenBank/DDBJ databases">
        <title>Antimicrobial resistance genes in bacteria isolated from Japanese honey, and their potential for conferring macrolide and lincosamide resistance in the American foulbrood pathogen Paenibacillus larvae.</title>
        <authorList>
            <person name="Okamoto M."/>
            <person name="Kumagai M."/>
            <person name="Kanamori H."/>
            <person name="Takamatsu D."/>
        </authorList>
    </citation>
    <scope>NUCLEOTIDE SEQUENCE [LARGE SCALE GENOMIC DNA]</scope>
    <source>
        <strain evidence="2 3">J15TS10</strain>
    </source>
</reference>